<accession>A0A0K2ULH6</accession>
<proteinExistence type="predicted"/>
<reference evidence="2" key="1">
    <citation type="submission" date="2014-05" db="EMBL/GenBank/DDBJ databases">
        <authorList>
            <person name="Chronopoulou M."/>
        </authorList>
    </citation>
    <scope>NUCLEOTIDE SEQUENCE</scope>
    <source>
        <tissue evidence="2">Whole organism</tissue>
    </source>
</reference>
<dbReference type="AlphaFoldDB" id="A0A0K2ULH6"/>
<keyword evidence="1" id="KW-0812">Transmembrane</keyword>
<keyword evidence="1" id="KW-1133">Transmembrane helix</keyword>
<organism evidence="2">
    <name type="scientific">Lepeophtheirus salmonis</name>
    <name type="common">Salmon louse</name>
    <name type="synonym">Caligus salmonis</name>
    <dbReference type="NCBI Taxonomy" id="72036"/>
    <lineage>
        <taxon>Eukaryota</taxon>
        <taxon>Metazoa</taxon>
        <taxon>Ecdysozoa</taxon>
        <taxon>Arthropoda</taxon>
        <taxon>Crustacea</taxon>
        <taxon>Multicrustacea</taxon>
        <taxon>Hexanauplia</taxon>
        <taxon>Copepoda</taxon>
        <taxon>Siphonostomatoida</taxon>
        <taxon>Caligidae</taxon>
        <taxon>Lepeophtheirus</taxon>
    </lineage>
</organism>
<feature type="transmembrane region" description="Helical" evidence="1">
    <location>
        <begin position="7"/>
        <end position="30"/>
    </location>
</feature>
<evidence type="ECO:0000256" key="1">
    <source>
        <dbReference type="SAM" id="Phobius"/>
    </source>
</evidence>
<dbReference type="EMBL" id="HACA01021757">
    <property type="protein sequence ID" value="CDW39118.1"/>
    <property type="molecule type" value="Transcribed_RNA"/>
</dbReference>
<evidence type="ECO:0000313" key="2">
    <source>
        <dbReference type="EMBL" id="CDW39118.1"/>
    </source>
</evidence>
<sequence length="33" mass="3642">MREFSLLCLILSTPSIAPVSVGILLLLSIWELL</sequence>
<name>A0A0K2ULH6_LEPSM</name>
<keyword evidence="1" id="KW-0472">Membrane</keyword>
<protein>
    <submittedName>
        <fullName evidence="2">Uncharacterized protein</fullName>
    </submittedName>
</protein>